<dbReference type="PROSITE" id="PS51782">
    <property type="entry name" value="LYSM"/>
    <property type="match status" value="1"/>
</dbReference>
<dbReference type="EMBL" id="CP091430">
    <property type="protein sequence ID" value="UVI32091.1"/>
    <property type="molecule type" value="Genomic_DNA"/>
</dbReference>
<dbReference type="Pfam" id="PF01476">
    <property type="entry name" value="LysM"/>
    <property type="match status" value="1"/>
</dbReference>
<dbReference type="Proteomes" id="UP001057877">
    <property type="component" value="Chromosome"/>
</dbReference>
<evidence type="ECO:0000259" key="1">
    <source>
        <dbReference type="PROSITE" id="PS51782"/>
    </source>
</evidence>
<keyword evidence="3" id="KW-1185">Reference proteome</keyword>
<name>A0ABY5SDQ1_9BACL</name>
<evidence type="ECO:0000313" key="2">
    <source>
        <dbReference type="EMBL" id="UVI32091.1"/>
    </source>
</evidence>
<dbReference type="CDD" id="cd00118">
    <property type="entry name" value="LysM"/>
    <property type="match status" value="1"/>
</dbReference>
<dbReference type="Pfam" id="PF21821">
    <property type="entry name" value="Dit_like"/>
    <property type="match status" value="1"/>
</dbReference>
<dbReference type="InterPro" id="IPR048494">
    <property type="entry name" value="Dit-like_N"/>
</dbReference>
<dbReference type="InterPro" id="IPR036779">
    <property type="entry name" value="LysM_dom_sf"/>
</dbReference>
<evidence type="ECO:0000313" key="3">
    <source>
        <dbReference type="Proteomes" id="UP001057877"/>
    </source>
</evidence>
<organism evidence="2 3">
    <name type="scientific">Paenibacillus spongiae</name>
    <dbReference type="NCBI Taxonomy" id="2909671"/>
    <lineage>
        <taxon>Bacteria</taxon>
        <taxon>Bacillati</taxon>
        <taxon>Bacillota</taxon>
        <taxon>Bacilli</taxon>
        <taxon>Bacillales</taxon>
        <taxon>Paenibacillaceae</taxon>
        <taxon>Paenibacillus</taxon>
    </lineage>
</organism>
<dbReference type="SMART" id="SM00257">
    <property type="entry name" value="LysM"/>
    <property type="match status" value="1"/>
</dbReference>
<gene>
    <name evidence="2" type="ORF">L1F29_09840</name>
</gene>
<dbReference type="InterPro" id="IPR018392">
    <property type="entry name" value="LysM"/>
</dbReference>
<feature type="domain" description="LysM" evidence="1">
    <location>
        <begin position="165"/>
        <end position="212"/>
    </location>
</feature>
<reference evidence="2" key="1">
    <citation type="submission" date="2022-01" db="EMBL/GenBank/DDBJ databases">
        <title>Paenibacillus spongiae sp. nov., isolated from marine sponge.</title>
        <authorList>
            <person name="Li Z."/>
            <person name="Zhang M."/>
        </authorList>
    </citation>
    <scope>NUCLEOTIDE SEQUENCE</scope>
    <source>
        <strain evidence="2">PHS-Z3</strain>
    </source>
</reference>
<sequence>MIEFWLTFNNGAEKLRLPVPPSEYSKVTGINTQTVNINDSGEINQIGKRKLDTLSISSYFPANPNDPIAHYRGYPTPARCLNMISKWRESGRPIRLIISGGTLNINQPMVIESFTVSQKKGPEDVYFDMELKEYRFFNLEVVNEKDNPIGKYVGESRPSERTIPKTYTIVSGDTLYVIAKKFYGDGNKWKELKQRNNIVDERKLKVGQVIKL</sequence>
<accession>A0ABY5SDQ1</accession>
<protein>
    <submittedName>
        <fullName evidence="2">LysM peptidoglycan-binding domain-containing protein</fullName>
    </submittedName>
</protein>
<dbReference type="RefSeq" id="WP_258388151.1">
    <property type="nucleotide sequence ID" value="NZ_CP091430.1"/>
</dbReference>
<proteinExistence type="predicted"/>
<dbReference type="Gene3D" id="3.10.350.10">
    <property type="entry name" value="LysM domain"/>
    <property type="match status" value="1"/>
</dbReference>
<dbReference type="SUPFAM" id="SSF54106">
    <property type="entry name" value="LysM domain"/>
    <property type="match status" value="1"/>
</dbReference>